<dbReference type="AlphaFoldDB" id="A0A2S1LPG3"/>
<dbReference type="InterPro" id="IPR036390">
    <property type="entry name" value="WH_DNA-bd_sf"/>
</dbReference>
<dbReference type="KEGG" id="fki:FK004_10710"/>
<organism evidence="2 3">
    <name type="scientific">Flavobacterium kingsejongi</name>
    <dbReference type="NCBI Taxonomy" id="1678728"/>
    <lineage>
        <taxon>Bacteria</taxon>
        <taxon>Pseudomonadati</taxon>
        <taxon>Bacteroidota</taxon>
        <taxon>Flavobacteriia</taxon>
        <taxon>Flavobacteriales</taxon>
        <taxon>Flavobacteriaceae</taxon>
        <taxon>Flavobacterium</taxon>
    </lineage>
</organism>
<comment type="cofactor">
    <cofactor evidence="1">
        <name>Zn(2+)</name>
        <dbReference type="ChEBI" id="CHEBI:29105"/>
    </cofactor>
    <text evidence="1">Binds 1 zinc ion per subunit.</text>
</comment>
<dbReference type="Gene3D" id="1.10.10.10">
    <property type="entry name" value="Winged helix-like DNA-binding domain superfamily/Winged helix DNA-binding domain"/>
    <property type="match status" value="1"/>
</dbReference>
<dbReference type="SUPFAM" id="SSF46785">
    <property type="entry name" value="Winged helix' DNA-binding domain"/>
    <property type="match status" value="1"/>
</dbReference>
<dbReference type="RefSeq" id="WP_108737225.1">
    <property type="nucleotide sequence ID" value="NZ_CP020919.1"/>
</dbReference>
<sequence>MEKKIKRERSSVTKTQIIEILTTRKEALAHKDFQKIFGDSCDRVTIYRALDRLVDEGKIHKVTGMEGIVQYALCQKCDSALSHNHNHVHFNCLKCGKVLCIENAKPQFELPVAFKVEEVQCMVSGTCPDCAV</sequence>
<keyword evidence="1" id="KW-0862">Zinc</keyword>
<dbReference type="Pfam" id="PF01475">
    <property type="entry name" value="FUR"/>
    <property type="match status" value="1"/>
</dbReference>
<dbReference type="Proteomes" id="UP000244677">
    <property type="component" value="Chromosome"/>
</dbReference>
<evidence type="ECO:0000256" key="1">
    <source>
        <dbReference type="PIRSR" id="PIRSR602481-1"/>
    </source>
</evidence>
<dbReference type="InterPro" id="IPR036388">
    <property type="entry name" value="WH-like_DNA-bd_sf"/>
</dbReference>
<feature type="binding site" evidence="1">
    <location>
        <position position="92"/>
    </location>
    <ligand>
        <name>Zn(2+)</name>
        <dbReference type="ChEBI" id="CHEBI:29105"/>
    </ligand>
</feature>
<dbReference type="EMBL" id="CP020919">
    <property type="protein sequence ID" value="AWG25650.1"/>
    <property type="molecule type" value="Genomic_DNA"/>
</dbReference>
<accession>A0A2S1LPG3</accession>
<dbReference type="InterPro" id="IPR002481">
    <property type="entry name" value="FUR"/>
</dbReference>
<gene>
    <name evidence="2" type="ORF">FK004_10710</name>
</gene>
<evidence type="ECO:0000313" key="3">
    <source>
        <dbReference type="Proteomes" id="UP000244677"/>
    </source>
</evidence>
<reference evidence="2 3" key="1">
    <citation type="submission" date="2017-04" db="EMBL/GenBank/DDBJ databases">
        <title>Complete genome sequence of Flavobacterium kingsejong AJ004.</title>
        <authorList>
            <person name="Lee P.C."/>
        </authorList>
    </citation>
    <scope>NUCLEOTIDE SEQUENCE [LARGE SCALE GENOMIC DNA]</scope>
    <source>
        <strain evidence="2 3">AJ004</strain>
    </source>
</reference>
<name>A0A2S1LPG3_9FLAO</name>
<evidence type="ECO:0000313" key="2">
    <source>
        <dbReference type="EMBL" id="AWG25650.1"/>
    </source>
</evidence>
<feature type="binding site" evidence="1">
    <location>
        <position position="127"/>
    </location>
    <ligand>
        <name>Zn(2+)</name>
        <dbReference type="ChEBI" id="CHEBI:29105"/>
    </ligand>
</feature>
<dbReference type="GO" id="GO:0003700">
    <property type="term" value="F:DNA-binding transcription factor activity"/>
    <property type="evidence" value="ECO:0007669"/>
    <property type="project" value="InterPro"/>
</dbReference>
<feature type="binding site" evidence="1">
    <location>
        <position position="95"/>
    </location>
    <ligand>
        <name>Zn(2+)</name>
        <dbReference type="ChEBI" id="CHEBI:29105"/>
    </ligand>
</feature>
<proteinExistence type="predicted"/>
<keyword evidence="1" id="KW-0479">Metal-binding</keyword>
<evidence type="ECO:0008006" key="4">
    <source>
        <dbReference type="Google" id="ProtNLM"/>
    </source>
</evidence>
<keyword evidence="3" id="KW-1185">Reference proteome</keyword>
<dbReference type="GO" id="GO:0046872">
    <property type="term" value="F:metal ion binding"/>
    <property type="evidence" value="ECO:0007669"/>
    <property type="project" value="UniProtKB-KW"/>
</dbReference>
<feature type="binding site" evidence="1">
    <location>
        <position position="130"/>
    </location>
    <ligand>
        <name>Zn(2+)</name>
        <dbReference type="ChEBI" id="CHEBI:29105"/>
    </ligand>
</feature>
<dbReference type="OrthoDB" id="594893at2"/>
<protein>
    <recommendedName>
        <fullName evidence="4">Fur family transcriptional regulator</fullName>
    </recommendedName>
</protein>